<dbReference type="GO" id="GO:0000981">
    <property type="term" value="F:DNA-binding transcription factor activity, RNA polymerase II-specific"/>
    <property type="evidence" value="ECO:0007669"/>
    <property type="project" value="TreeGrafter"/>
</dbReference>
<comment type="caution">
    <text evidence="8">The sequence shown here is derived from an EMBL/GenBank/DDBJ whole genome shotgun (WGS) entry which is preliminary data.</text>
</comment>
<evidence type="ECO:0000256" key="2">
    <source>
        <dbReference type="ARBA" id="ARBA00005510"/>
    </source>
</evidence>
<dbReference type="PROSITE" id="PS50888">
    <property type="entry name" value="BHLH"/>
    <property type="match status" value="1"/>
</dbReference>
<keyword evidence="9" id="KW-1185">Reference proteome</keyword>
<protein>
    <recommendedName>
        <fullName evidence="7">BHLH domain-containing protein</fullName>
    </recommendedName>
</protein>
<dbReference type="Proteomes" id="UP000604825">
    <property type="component" value="Unassembled WGS sequence"/>
</dbReference>
<sequence>MMMAEVANHSKRNHTDSYFSGKAVGAAATSSEEFASMSSKKPRNTSPRTAPVSPKEKKDKIGERVAALQQLVSPFGKTDTASVLQEASGYIKFLHQQLEVLSSPYMRAPPAAGAAPEDPEHYSLRNRGLCLVPVDLTLQLTQSNGADLWAPANTTRRSCAETETAHSGKAEPNCRCA</sequence>
<dbReference type="GO" id="GO:0046983">
    <property type="term" value="F:protein dimerization activity"/>
    <property type="evidence" value="ECO:0007669"/>
    <property type="project" value="InterPro"/>
</dbReference>
<dbReference type="GO" id="GO:0000978">
    <property type="term" value="F:RNA polymerase II cis-regulatory region sequence-specific DNA binding"/>
    <property type="evidence" value="ECO:0007669"/>
    <property type="project" value="TreeGrafter"/>
</dbReference>
<dbReference type="InterPro" id="IPR045239">
    <property type="entry name" value="bHLH95_bHLH"/>
</dbReference>
<dbReference type="OrthoDB" id="785070at2759"/>
<evidence type="ECO:0000313" key="8">
    <source>
        <dbReference type="EMBL" id="CAD6260426.1"/>
    </source>
</evidence>
<dbReference type="InterPro" id="IPR045843">
    <property type="entry name" value="IND-like"/>
</dbReference>
<dbReference type="InterPro" id="IPR011598">
    <property type="entry name" value="bHLH_dom"/>
</dbReference>
<dbReference type="Gene3D" id="4.10.280.10">
    <property type="entry name" value="Helix-loop-helix DNA-binding domain"/>
    <property type="match status" value="1"/>
</dbReference>
<dbReference type="EMBL" id="CAJGYO010000011">
    <property type="protein sequence ID" value="CAD6260426.1"/>
    <property type="molecule type" value="Genomic_DNA"/>
</dbReference>
<dbReference type="PANTHER" id="PTHR16223">
    <property type="entry name" value="TRANSCRIPTION FACTOR BHLH83-RELATED"/>
    <property type="match status" value="1"/>
</dbReference>
<keyword evidence="3" id="KW-0805">Transcription regulation</keyword>
<name>A0A811QU73_9POAL</name>
<gene>
    <name evidence="8" type="ORF">NCGR_LOCUS43860</name>
</gene>
<evidence type="ECO:0000259" key="7">
    <source>
        <dbReference type="PROSITE" id="PS50888"/>
    </source>
</evidence>
<dbReference type="SUPFAM" id="SSF47459">
    <property type="entry name" value="HLH, helix-loop-helix DNA-binding domain"/>
    <property type="match status" value="1"/>
</dbReference>
<evidence type="ECO:0000313" key="9">
    <source>
        <dbReference type="Proteomes" id="UP000604825"/>
    </source>
</evidence>
<proteinExistence type="inferred from homology"/>
<feature type="region of interest" description="Disordered" evidence="6">
    <location>
        <begin position="30"/>
        <end position="60"/>
    </location>
</feature>
<dbReference type="PANTHER" id="PTHR16223:SF249">
    <property type="entry name" value="TRANSCRIPTION FACTOR BHLH154"/>
    <property type="match status" value="1"/>
</dbReference>
<feature type="compositionally biased region" description="Polar residues" evidence="6">
    <location>
        <begin position="30"/>
        <end position="48"/>
    </location>
</feature>
<dbReference type="AlphaFoldDB" id="A0A811QU73"/>
<reference evidence="8" key="1">
    <citation type="submission" date="2020-10" db="EMBL/GenBank/DDBJ databases">
        <authorList>
            <person name="Han B."/>
            <person name="Lu T."/>
            <person name="Zhao Q."/>
            <person name="Huang X."/>
            <person name="Zhao Y."/>
        </authorList>
    </citation>
    <scope>NUCLEOTIDE SEQUENCE</scope>
</reference>
<evidence type="ECO:0000256" key="1">
    <source>
        <dbReference type="ARBA" id="ARBA00004123"/>
    </source>
</evidence>
<feature type="region of interest" description="Disordered" evidence="6">
    <location>
        <begin position="1"/>
        <end position="20"/>
    </location>
</feature>
<evidence type="ECO:0000256" key="4">
    <source>
        <dbReference type="ARBA" id="ARBA00023163"/>
    </source>
</evidence>
<evidence type="ECO:0000256" key="5">
    <source>
        <dbReference type="ARBA" id="ARBA00023242"/>
    </source>
</evidence>
<evidence type="ECO:0000256" key="6">
    <source>
        <dbReference type="SAM" id="MobiDB-lite"/>
    </source>
</evidence>
<comment type="subcellular location">
    <subcellularLocation>
        <location evidence="1">Nucleus</location>
    </subcellularLocation>
</comment>
<feature type="domain" description="BHLH" evidence="7">
    <location>
        <begin position="45"/>
        <end position="94"/>
    </location>
</feature>
<comment type="similarity">
    <text evidence="2">Belongs to the bHLH protein family.</text>
</comment>
<keyword evidence="4" id="KW-0804">Transcription</keyword>
<dbReference type="GO" id="GO:0005634">
    <property type="term" value="C:nucleus"/>
    <property type="evidence" value="ECO:0007669"/>
    <property type="project" value="UniProtKB-SubCell"/>
</dbReference>
<organism evidence="8 9">
    <name type="scientific">Miscanthus lutarioriparius</name>
    <dbReference type="NCBI Taxonomy" id="422564"/>
    <lineage>
        <taxon>Eukaryota</taxon>
        <taxon>Viridiplantae</taxon>
        <taxon>Streptophyta</taxon>
        <taxon>Embryophyta</taxon>
        <taxon>Tracheophyta</taxon>
        <taxon>Spermatophyta</taxon>
        <taxon>Magnoliopsida</taxon>
        <taxon>Liliopsida</taxon>
        <taxon>Poales</taxon>
        <taxon>Poaceae</taxon>
        <taxon>PACMAD clade</taxon>
        <taxon>Panicoideae</taxon>
        <taxon>Andropogonodae</taxon>
        <taxon>Andropogoneae</taxon>
        <taxon>Saccharinae</taxon>
        <taxon>Miscanthus</taxon>
    </lineage>
</organism>
<keyword evidence="5" id="KW-0539">Nucleus</keyword>
<accession>A0A811QU73</accession>
<dbReference type="InterPro" id="IPR036638">
    <property type="entry name" value="HLH_DNA-bd_sf"/>
</dbReference>
<evidence type="ECO:0000256" key="3">
    <source>
        <dbReference type="ARBA" id="ARBA00023015"/>
    </source>
</evidence>
<dbReference type="CDD" id="cd11393">
    <property type="entry name" value="bHLH_AtbHLH_like"/>
    <property type="match status" value="1"/>
</dbReference>